<reference evidence="1" key="2">
    <citation type="journal article" date="2022" name="Microbiol. Resour. Announc.">
        <title>Metagenome Sequencing to Explore Phylogenomics of Terrestrial Cyanobacteria.</title>
        <authorList>
            <person name="Ward R.D."/>
            <person name="Stajich J.E."/>
            <person name="Johansen J.R."/>
            <person name="Huntemann M."/>
            <person name="Clum A."/>
            <person name="Foster B."/>
            <person name="Foster B."/>
            <person name="Roux S."/>
            <person name="Palaniappan K."/>
            <person name="Varghese N."/>
            <person name="Mukherjee S."/>
            <person name="Reddy T.B.K."/>
            <person name="Daum C."/>
            <person name="Copeland A."/>
            <person name="Chen I.A."/>
            <person name="Ivanova N.N."/>
            <person name="Kyrpides N.C."/>
            <person name="Shapiro N."/>
            <person name="Eloe-Fadrosh E.A."/>
            <person name="Pietrasiak N."/>
        </authorList>
    </citation>
    <scope>NUCLEOTIDE SEQUENCE</scope>
    <source>
        <strain evidence="1">GSE-TBD4-15B</strain>
    </source>
</reference>
<evidence type="ECO:0000313" key="1">
    <source>
        <dbReference type="EMBL" id="MBW4465324.1"/>
    </source>
</evidence>
<dbReference type="AlphaFoldDB" id="A0A951PAX3"/>
<evidence type="ECO:0000313" key="2">
    <source>
        <dbReference type="Proteomes" id="UP000707356"/>
    </source>
</evidence>
<protein>
    <submittedName>
        <fullName evidence="1">DUF2993 domain-containing protein</fullName>
    </submittedName>
</protein>
<organism evidence="1 2">
    <name type="scientific">Pegethrix bostrychoides GSE-TBD4-15B</name>
    <dbReference type="NCBI Taxonomy" id="2839662"/>
    <lineage>
        <taxon>Bacteria</taxon>
        <taxon>Bacillati</taxon>
        <taxon>Cyanobacteriota</taxon>
        <taxon>Cyanophyceae</taxon>
        <taxon>Oculatellales</taxon>
        <taxon>Oculatellaceae</taxon>
        <taxon>Pegethrix</taxon>
    </lineage>
</organism>
<dbReference type="EMBL" id="JAHHHV010000038">
    <property type="protein sequence ID" value="MBW4465324.1"/>
    <property type="molecule type" value="Genomic_DNA"/>
</dbReference>
<comment type="caution">
    <text evidence="1">The sequence shown here is derived from an EMBL/GenBank/DDBJ whole genome shotgun (WGS) entry which is preliminary data.</text>
</comment>
<dbReference type="Proteomes" id="UP000707356">
    <property type="component" value="Unassembled WGS sequence"/>
</dbReference>
<dbReference type="Pfam" id="PF11209">
    <property type="entry name" value="LmeA"/>
    <property type="match status" value="1"/>
</dbReference>
<name>A0A951PAX3_9CYAN</name>
<gene>
    <name evidence="1" type="ORF">KME07_07780</name>
</gene>
<reference evidence="1" key="1">
    <citation type="submission" date="2021-05" db="EMBL/GenBank/DDBJ databases">
        <authorList>
            <person name="Pietrasiak N."/>
            <person name="Ward R."/>
            <person name="Stajich J.E."/>
            <person name="Kurbessoian T."/>
        </authorList>
    </citation>
    <scope>NUCLEOTIDE SEQUENCE</scope>
    <source>
        <strain evidence="1">GSE-TBD4-15B</strain>
    </source>
</reference>
<proteinExistence type="predicted"/>
<accession>A0A951PAX3</accession>
<dbReference type="InterPro" id="IPR021373">
    <property type="entry name" value="DUF2993"/>
</dbReference>
<sequence length="245" mass="26747">MTQPNLGEQALNKAAEVAIDSQLDAVDDLKVKLKSNPAKLVQGKVDQIEVTGTGMVMQQDLRVETAEITASDVAINPLKAIWSELELTQPANAAAELRLTEADLNRALASEFLSRKMQQLQISINGGSSQVSIQKAQLRLPDDQIELEVALKQMPENEFKAFSAVAKPSLKDNGQRIDLEILSATGQGLSLDFATELFSQIVELLDLRNFELEGIVLQLQNLQVQDNCLLLQSAATISKIPDLQS</sequence>